<comment type="similarity">
    <text evidence="1">Belongs to the ROK (NagC/XylR) family.</text>
</comment>
<keyword evidence="4" id="KW-0418">Kinase</keyword>
<feature type="region of interest" description="Disordered" evidence="2">
    <location>
        <begin position="1"/>
        <end position="24"/>
    </location>
</feature>
<dbReference type="PANTHER" id="PTHR18964">
    <property type="entry name" value="ROK (REPRESSOR, ORF, KINASE) FAMILY"/>
    <property type="match status" value="1"/>
</dbReference>
<sequence>MKAEHRRRASVVQRSPLKPSERAMAGVKAESLRAMNLSLSLRQILAAPGEISRSGISQATGITRATISRLVDELISAGLVIEIEPPTGGRGRPANRLTPTPGRAVALGLEVNISALDLVLIDLAGQEIAAKRIESDFAGSDPLETMTRLGEAARELLADSLPEGALFLGSGLALPGLVSPSALALAPNLGWRDIPLEALLSPLTSVHPAIVANEADLAAFAVANPLPGVPSGPASFIYVSGEVGIGAGIIVDHRPLSGARGWSGEIGHICADPSGPLCSCGATGCLEAYLGLRALGQHAGLGREAGVEDVKASALAGDSATLAALEEGGGALGRSLAAVINAADIPLVLLGGVVAELGEWLVEPAAKEIGTRVLQAAWSHPRIDLIPDSRDLAVKGAAHRILQRLVDDPMAWTA</sequence>
<evidence type="ECO:0000259" key="3">
    <source>
        <dbReference type="Pfam" id="PF12802"/>
    </source>
</evidence>
<dbReference type="RefSeq" id="WP_184451253.1">
    <property type="nucleotide sequence ID" value="NZ_JACHMK010000001.1"/>
</dbReference>
<comment type="caution">
    <text evidence="4">The sequence shown here is derived from an EMBL/GenBank/DDBJ whole genome shotgun (WGS) entry which is preliminary data.</text>
</comment>
<dbReference type="PANTHER" id="PTHR18964:SF149">
    <property type="entry name" value="BIFUNCTIONAL UDP-N-ACETYLGLUCOSAMINE 2-EPIMERASE_N-ACETYLMANNOSAMINE KINASE"/>
    <property type="match status" value="1"/>
</dbReference>
<evidence type="ECO:0000313" key="5">
    <source>
        <dbReference type="Proteomes" id="UP000617426"/>
    </source>
</evidence>
<dbReference type="GO" id="GO:0016301">
    <property type="term" value="F:kinase activity"/>
    <property type="evidence" value="ECO:0007669"/>
    <property type="project" value="UniProtKB-KW"/>
</dbReference>
<dbReference type="Gene3D" id="1.10.10.10">
    <property type="entry name" value="Winged helix-like DNA-binding domain superfamily/Winged helix DNA-binding domain"/>
    <property type="match status" value="1"/>
</dbReference>
<evidence type="ECO:0000256" key="1">
    <source>
        <dbReference type="ARBA" id="ARBA00006479"/>
    </source>
</evidence>
<proteinExistence type="inferred from homology"/>
<reference evidence="4" key="1">
    <citation type="submission" date="2020-08" db="EMBL/GenBank/DDBJ databases">
        <title>Sequencing the genomes of 1000 actinobacteria strains.</title>
        <authorList>
            <person name="Klenk H.-P."/>
        </authorList>
    </citation>
    <scope>NUCLEOTIDE SEQUENCE</scope>
    <source>
        <strain evidence="4">DSM 10695</strain>
    </source>
</reference>
<feature type="domain" description="HTH marR-type" evidence="3">
    <location>
        <begin position="41"/>
        <end position="90"/>
    </location>
</feature>
<dbReference type="InterPro" id="IPR000600">
    <property type="entry name" value="ROK"/>
</dbReference>
<dbReference type="Pfam" id="PF00480">
    <property type="entry name" value="ROK"/>
    <property type="match status" value="1"/>
</dbReference>
<dbReference type="InterPro" id="IPR043129">
    <property type="entry name" value="ATPase_NBD"/>
</dbReference>
<dbReference type="Proteomes" id="UP000617426">
    <property type="component" value="Unassembled WGS sequence"/>
</dbReference>
<dbReference type="InterPro" id="IPR036388">
    <property type="entry name" value="WH-like_DNA-bd_sf"/>
</dbReference>
<name>A0A923E2A5_9ACTO</name>
<dbReference type="Gene3D" id="3.30.420.40">
    <property type="match status" value="2"/>
</dbReference>
<dbReference type="SUPFAM" id="SSF53067">
    <property type="entry name" value="Actin-like ATPase domain"/>
    <property type="match status" value="2"/>
</dbReference>
<dbReference type="AlphaFoldDB" id="A0A923E2A5"/>
<gene>
    <name evidence="4" type="ORF">HD592_000107</name>
</gene>
<evidence type="ECO:0000313" key="4">
    <source>
        <dbReference type="EMBL" id="MBB6333542.1"/>
    </source>
</evidence>
<protein>
    <submittedName>
        <fullName evidence="4">NBD/HSP70 family sugar kinase/biotin operon repressor</fullName>
    </submittedName>
</protein>
<keyword evidence="5" id="KW-1185">Reference proteome</keyword>
<dbReference type="InterPro" id="IPR036390">
    <property type="entry name" value="WH_DNA-bd_sf"/>
</dbReference>
<dbReference type="GO" id="GO:0003700">
    <property type="term" value="F:DNA-binding transcription factor activity"/>
    <property type="evidence" value="ECO:0007669"/>
    <property type="project" value="InterPro"/>
</dbReference>
<dbReference type="Pfam" id="PF12802">
    <property type="entry name" value="MarR_2"/>
    <property type="match status" value="1"/>
</dbReference>
<dbReference type="EMBL" id="JACHMK010000001">
    <property type="protein sequence ID" value="MBB6333542.1"/>
    <property type="molecule type" value="Genomic_DNA"/>
</dbReference>
<keyword evidence="4" id="KW-0808">Transferase</keyword>
<evidence type="ECO:0000256" key="2">
    <source>
        <dbReference type="SAM" id="MobiDB-lite"/>
    </source>
</evidence>
<dbReference type="InterPro" id="IPR000835">
    <property type="entry name" value="HTH_MarR-typ"/>
</dbReference>
<accession>A0A923E2A5</accession>
<organism evidence="4 5">
    <name type="scientific">Schaalia hyovaginalis</name>
    <dbReference type="NCBI Taxonomy" id="29316"/>
    <lineage>
        <taxon>Bacteria</taxon>
        <taxon>Bacillati</taxon>
        <taxon>Actinomycetota</taxon>
        <taxon>Actinomycetes</taxon>
        <taxon>Actinomycetales</taxon>
        <taxon>Actinomycetaceae</taxon>
        <taxon>Schaalia</taxon>
    </lineage>
</organism>
<dbReference type="SUPFAM" id="SSF46785">
    <property type="entry name" value="Winged helix' DNA-binding domain"/>
    <property type="match status" value="1"/>
</dbReference>